<evidence type="ECO:0000256" key="3">
    <source>
        <dbReference type="ARBA" id="ARBA00022741"/>
    </source>
</evidence>
<keyword evidence="4 5" id="KW-0342">GTP-binding</keyword>
<dbReference type="GO" id="GO:0007017">
    <property type="term" value="P:microtubule-based process"/>
    <property type="evidence" value="ECO:0007669"/>
    <property type="project" value="InterPro"/>
</dbReference>
<accession>A0AAV7IV35</accession>
<dbReference type="Gene3D" id="3.30.1330.20">
    <property type="entry name" value="Tubulin/FtsZ, C-terminal domain"/>
    <property type="match status" value="1"/>
</dbReference>
<dbReference type="GO" id="GO:0005874">
    <property type="term" value="C:microtubule"/>
    <property type="evidence" value="ECO:0007669"/>
    <property type="project" value="UniProtKB-KW"/>
</dbReference>
<evidence type="ECO:0000259" key="6">
    <source>
        <dbReference type="SMART" id="SM00864"/>
    </source>
</evidence>
<dbReference type="InterPro" id="IPR004057">
    <property type="entry name" value="Epsilon_tubulin"/>
</dbReference>
<dbReference type="InterPro" id="IPR017975">
    <property type="entry name" value="Tubulin_CS"/>
</dbReference>
<keyword evidence="2 5" id="KW-0493">Microtubule</keyword>
<evidence type="ECO:0000256" key="5">
    <source>
        <dbReference type="RuleBase" id="RU000352"/>
    </source>
</evidence>
<dbReference type="GO" id="GO:0005525">
    <property type="term" value="F:GTP binding"/>
    <property type="evidence" value="ECO:0007669"/>
    <property type="project" value="UniProtKB-UniRule"/>
</dbReference>
<keyword evidence="3 5" id="KW-0547">Nucleotide-binding</keyword>
<evidence type="ECO:0000259" key="7">
    <source>
        <dbReference type="SMART" id="SM00865"/>
    </source>
</evidence>
<organism evidence="8 9">
    <name type="scientific">Cotesia glomerata</name>
    <name type="common">Lepidopteran parasitic wasp</name>
    <name type="synonym">Apanteles glomeratus</name>
    <dbReference type="NCBI Taxonomy" id="32391"/>
    <lineage>
        <taxon>Eukaryota</taxon>
        <taxon>Metazoa</taxon>
        <taxon>Ecdysozoa</taxon>
        <taxon>Arthropoda</taxon>
        <taxon>Hexapoda</taxon>
        <taxon>Insecta</taxon>
        <taxon>Pterygota</taxon>
        <taxon>Neoptera</taxon>
        <taxon>Endopterygota</taxon>
        <taxon>Hymenoptera</taxon>
        <taxon>Apocrita</taxon>
        <taxon>Ichneumonoidea</taxon>
        <taxon>Braconidae</taxon>
        <taxon>Microgastrinae</taxon>
        <taxon>Cotesia</taxon>
    </lineage>
</organism>
<dbReference type="Pfam" id="PF00091">
    <property type="entry name" value="Tubulin"/>
    <property type="match status" value="1"/>
</dbReference>
<evidence type="ECO:0000256" key="2">
    <source>
        <dbReference type="ARBA" id="ARBA00022701"/>
    </source>
</evidence>
<dbReference type="Proteomes" id="UP000826195">
    <property type="component" value="Unassembled WGS sequence"/>
</dbReference>
<dbReference type="Pfam" id="PF03953">
    <property type="entry name" value="Tubulin_C"/>
    <property type="match status" value="1"/>
</dbReference>
<dbReference type="InterPro" id="IPR000217">
    <property type="entry name" value="Tubulin"/>
</dbReference>
<reference evidence="8 9" key="1">
    <citation type="journal article" date="2021" name="J. Hered.">
        <title>A chromosome-level genome assembly of the parasitoid wasp, Cotesia glomerata (Hymenoptera: Braconidae).</title>
        <authorList>
            <person name="Pinto B.J."/>
            <person name="Weis J.J."/>
            <person name="Gamble T."/>
            <person name="Ode P.J."/>
            <person name="Paul R."/>
            <person name="Zaspel J.M."/>
        </authorList>
    </citation>
    <scope>NUCLEOTIDE SEQUENCE [LARGE SCALE GENOMIC DNA]</scope>
    <source>
        <strain evidence="8">CgM1</strain>
    </source>
</reference>
<dbReference type="Gene3D" id="1.10.287.600">
    <property type="entry name" value="Helix hairpin bin"/>
    <property type="match status" value="1"/>
</dbReference>
<evidence type="ECO:0000313" key="9">
    <source>
        <dbReference type="Proteomes" id="UP000826195"/>
    </source>
</evidence>
<dbReference type="InterPro" id="IPR023123">
    <property type="entry name" value="Tubulin_C"/>
</dbReference>
<dbReference type="InterPro" id="IPR018316">
    <property type="entry name" value="Tubulin/FtsZ_2-layer-sand-dom"/>
</dbReference>
<dbReference type="InterPro" id="IPR003008">
    <property type="entry name" value="Tubulin_FtsZ_GTPase"/>
</dbReference>
<evidence type="ECO:0000313" key="8">
    <source>
        <dbReference type="EMBL" id="KAH0560612.1"/>
    </source>
</evidence>
<dbReference type="SUPFAM" id="SSF55307">
    <property type="entry name" value="Tubulin C-terminal domain-like"/>
    <property type="match status" value="1"/>
</dbReference>
<dbReference type="InterPro" id="IPR037103">
    <property type="entry name" value="Tubulin/FtsZ-like_C"/>
</dbReference>
<proteinExistence type="inferred from homology"/>
<feature type="domain" description="Tubulin/FtsZ GTPase" evidence="6">
    <location>
        <begin position="100"/>
        <end position="304"/>
    </location>
</feature>
<evidence type="ECO:0008006" key="10">
    <source>
        <dbReference type="Google" id="ProtNLM"/>
    </source>
</evidence>
<evidence type="ECO:0000256" key="1">
    <source>
        <dbReference type="ARBA" id="ARBA00009636"/>
    </source>
</evidence>
<gene>
    <name evidence="8" type="ORF">KQX54_006322</name>
</gene>
<dbReference type="PANTHER" id="PTHR11588">
    <property type="entry name" value="TUBULIN"/>
    <property type="match status" value="1"/>
</dbReference>
<dbReference type="InterPro" id="IPR036525">
    <property type="entry name" value="Tubulin/FtsZ_GTPase_sf"/>
</dbReference>
<keyword evidence="9" id="KW-1185">Reference proteome</keyword>
<dbReference type="SUPFAM" id="SSF52490">
    <property type="entry name" value="Tubulin nucleotide-binding domain-like"/>
    <property type="match status" value="1"/>
</dbReference>
<feature type="domain" description="Tubulin/FtsZ 2-layer sandwich" evidence="7">
    <location>
        <begin position="306"/>
        <end position="446"/>
    </location>
</feature>
<dbReference type="EMBL" id="JAHXZJ010000374">
    <property type="protein sequence ID" value="KAH0560612.1"/>
    <property type="molecule type" value="Genomic_DNA"/>
</dbReference>
<dbReference type="SMART" id="SM00865">
    <property type="entry name" value="Tubulin_C"/>
    <property type="match status" value="1"/>
</dbReference>
<dbReference type="PROSITE" id="PS00227">
    <property type="entry name" value="TUBULIN"/>
    <property type="match status" value="1"/>
</dbReference>
<protein>
    <recommendedName>
        <fullName evidence="10">Tubulin epsilon chain</fullName>
    </recommendedName>
</protein>
<sequence length="503" mass="56237">MAIKITLLDLLTARQSSKDLIQDSSNILSTHPMLFGQCGNQIGSAFWPLALHEYGIETSSGGVNQLKFQKDHKKNIDDLADAFHSFFYVPDNSGKFSFKRISDLNSAKVKARAVLIDMEDSVVSRFKQGPLRNLFDQTCTVTNYPGSGNNWAVGYYTHGRNYHDKLEETIRKTAERCDSLHGFLLTHSLGGGTGSGLGTATLSLLADEYPHVDKFLSSVHPAAAQDVITAPYNVLLASKELIDHATCVFPADNGALLDICNSQICKKDNVDQLNYNATCKPFQDMNSIVVNMLLHLTSGARFPGSLNTDMNDLVTNLVPYPQLHYIFSSVSPISMTAPKLTITKKTKVQDELFMNAWSRSHQLIKLDPLNPKSVIISAGHIARGNCSMDDMIRNIQRFQNKAKFTPWSKEVMKIGLCNVPPAGHPASLLCLLNSTSMRLMLKNIINQFEKLYQRKAHAHHYLEVDGFEAEHFDEAKESIKVVCDRYREVERQIPHNIPRLKVK</sequence>
<dbReference type="AlphaFoldDB" id="A0AAV7IV35"/>
<dbReference type="SMART" id="SM00864">
    <property type="entry name" value="Tubulin"/>
    <property type="match status" value="1"/>
</dbReference>
<comment type="similarity">
    <text evidence="1 5">Belongs to the tubulin family.</text>
</comment>
<dbReference type="Gene3D" id="3.40.50.1440">
    <property type="entry name" value="Tubulin/FtsZ, GTPase domain"/>
    <property type="match status" value="1"/>
</dbReference>
<evidence type="ECO:0000256" key="4">
    <source>
        <dbReference type="ARBA" id="ARBA00023134"/>
    </source>
</evidence>
<dbReference type="PRINTS" id="PR01161">
    <property type="entry name" value="TUBULIN"/>
</dbReference>
<name>A0AAV7IV35_COTGL</name>
<dbReference type="InterPro" id="IPR008280">
    <property type="entry name" value="Tub_FtsZ_C"/>
</dbReference>
<comment type="caution">
    <text evidence="8">The sequence shown here is derived from an EMBL/GenBank/DDBJ whole genome shotgun (WGS) entry which is preliminary data.</text>
</comment>
<dbReference type="PRINTS" id="PR01519">
    <property type="entry name" value="EPSLNTUBULIN"/>
</dbReference>